<comment type="caution">
    <text evidence="1">The sequence shown here is derived from an EMBL/GenBank/DDBJ whole genome shotgun (WGS) entry which is preliminary data.</text>
</comment>
<feature type="non-terminal residue" evidence="1">
    <location>
        <position position="141"/>
    </location>
</feature>
<evidence type="ECO:0000313" key="1">
    <source>
        <dbReference type="EMBL" id="HIX36315.1"/>
    </source>
</evidence>
<proteinExistence type="predicted"/>
<dbReference type="Proteomes" id="UP000824230">
    <property type="component" value="Unassembled WGS sequence"/>
</dbReference>
<name>A0A9D1VJ43_9FIRM</name>
<accession>A0A9D1VJ43</accession>
<dbReference type="AlphaFoldDB" id="A0A9D1VJ43"/>
<reference evidence="1" key="2">
    <citation type="submission" date="2021-04" db="EMBL/GenBank/DDBJ databases">
        <authorList>
            <person name="Gilroy R."/>
        </authorList>
    </citation>
    <scope>NUCLEOTIDE SEQUENCE</scope>
    <source>
        <strain evidence="1">ChiHjej12B11-1927</strain>
    </source>
</reference>
<protein>
    <submittedName>
        <fullName evidence="1">WYL domain-containing protein</fullName>
    </submittedName>
</protein>
<gene>
    <name evidence="1" type="ORF">H9738_00365</name>
</gene>
<reference evidence="1" key="1">
    <citation type="journal article" date="2021" name="PeerJ">
        <title>Extensive microbial diversity within the chicken gut microbiome revealed by metagenomics and culture.</title>
        <authorList>
            <person name="Gilroy R."/>
            <person name="Ravi A."/>
            <person name="Getino M."/>
            <person name="Pursley I."/>
            <person name="Horton D.L."/>
            <person name="Alikhan N.F."/>
            <person name="Baker D."/>
            <person name="Gharbi K."/>
            <person name="Hall N."/>
            <person name="Watson M."/>
            <person name="Adriaenssens E.M."/>
            <person name="Foster-Nyarko E."/>
            <person name="Jarju S."/>
            <person name="Secka A."/>
            <person name="Antonio M."/>
            <person name="Oren A."/>
            <person name="Chaudhuri R.R."/>
            <person name="La Ragione R."/>
            <person name="Hildebrand F."/>
            <person name="Pallen M.J."/>
        </authorList>
    </citation>
    <scope>NUCLEOTIDE SEQUENCE</scope>
    <source>
        <strain evidence="1">ChiHjej12B11-1927</strain>
    </source>
</reference>
<dbReference type="EMBL" id="DXFG01000010">
    <property type="protein sequence ID" value="HIX36315.1"/>
    <property type="molecule type" value="Genomic_DNA"/>
</dbReference>
<sequence length="141" mass="16385">MKRNSEDKAERILSIYSRLKQGRVIYKEQESMAFAVAPRTIQRDIADIQCFLQNRSSETGEIEEIVFDKGAGGYRLETRVRNSMTKEETLAVCKILLESRALVKGEMFPIIHKMVGALSDEKDRRFLKTMLDNEMHHYIEL</sequence>
<evidence type="ECO:0000313" key="2">
    <source>
        <dbReference type="Proteomes" id="UP000824230"/>
    </source>
</evidence>
<organism evidence="1 2">
    <name type="scientific">Candidatus Blautia pullistercoris</name>
    <dbReference type="NCBI Taxonomy" id="2838499"/>
    <lineage>
        <taxon>Bacteria</taxon>
        <taxon>Bacillati</taxon>
        <taxon>Bacillota</taxon>
        <taxon>Clostridia</taxon>
        <taxon>Lachnospirales</taxon>
        <taxon>Lachnospiraceae</taxon>
        <taxon>Blautia</taxon>
    </lineage>
</organism>